<dbReference type="STRING" id="97331.A0A437A194"/>
<comment type="caution">
    <text evidence="6">The sequence shown here is derived from an EMBL/GenBank/DDBJ whole genome shotgun (WGS) entry which is preliminary data.</text>
</comment>
<dbReference type="GeneID" id="93585503"/>
<keyword evidence="4" id="KW-0720">Serine protease</keyword>
<gene>
    <name evidence="6" type="ORF">DFL_003192</name>
</gene>
<name>A0A437A194_ARTFL</name>
<organism evidence="6 7">
    <name type="scientific">Arthrobotrys flagrans</name>
    <name type="common">Nematode-trapping fungus</name>
    <name type="synonym">Trichothecium flagrans</name>
    <dbReference type="NCBI Taxonomy" id="97331"/>
    <lineage>
        <taxon>Eukaryota</taxon>
        <taxon>Fungi</taxon>
        <taxon>Dikarya</taxon>
        <taxon>Ascomycota</taxon>
        <taxon>Pezizomycotina</taxon>
        <taxon>Orbiliomycetes</taxon>
        <taxon>Orbiliales</taxon>
        <taxon>Orbiliaceae</taxon>
        <taxon>Arthrobotrys</taxon>
    </lineage>
</organism>
<dbReference type="Gene3D" id="3.40.50.200">
    <property type="entry name" value="Peptidase S8/S53 domain"/>
    <property type="match status" value="1"/>
</dbReference>
<dbReference type="PANTHER" id="PTHR43806">
    <property type="entry name" value="PEPTIDASE S8"/>
    <property type="match status" value="1"/>
</dbReference>
<keyword evidence="7" id="KW-1185">Reference proteome</keyword>
<evidence type="ECO:0000256" key="1">
    <source>
        <dbReference type="ARBA" id="ARBA00011073"/>
    </source>
</evidence>
<dbReference type="InterPro" id="IPR036852">
    <property type="entry name" value="Peptidase_S8/S53_dom_sf"/>
</dbReference>
<dbReference type="VEuPathDB" id="FungiDB:DFL_003192"/>
<dbReference type="PANTHER" id="PTHR43806:SF11">
    <property type="entry name" value="CEREVISIN-RELATED"/>
    <property type="match status" value="1"/>
</dbReference>
<feature type="domain" description="Peptidase S8/S53" evidence="5">
    <location>
        <begin position="155"/>
        <end position="403"/>
    </location>
</feature>
<dbReference type="SUPFAM" id="SSF52743">
    <property type="entry name" value="Subtilisin-like"/>
    <property type="match status" value="1"/>
</dbReference>
<keyword evidence="2" id="KW-0645">Protease</keyword>
<dbReference type="CDD" id="cd00306">
    <property type="entry name" value="Peptidases_S8_S53"/>
    <property type="match status" value="1"/>
</dbReference>
<keyword evidence="3" id="KW-0378">Hydrolase</keyword>
<sequence length="462" mass="51084">MTLLNTFGSSSSGRCSAKTVAFLAQFLFASATYTTQPSVQTYNLPTRPPYPTDERNSQSTQCMAVAYFVSGIVFAGLITSFYQKRGSPTSNKAICTRTKNPKRTKHPNFLQVETLDYRRPDHSDKIEYWETYQNNFLETFKPTEPPQDDIFQINVLLVDSGIDIAHKAFAFREQAGLIQPWRDYTTNSMELDGVSNPKSSLVDEFGHGTCGADIIGSIAESAVIYSARVSKGGSEVDPRIVAKAINDAVNNAQDIEFQFIIMPLGFPEDSEGLGELEEAINSASQMGITLIAPAGNEGNCRNPSPPACYSPVICALSCDGNGTPSGFSPSIYLNTKDKMEFLVPGEGIECAWIQPGQCHRQQRNLLDTEVLQLDPEEKSGFTYVSGTSFACSVLGGISMVTLERLYEIAVRVYKNSDYAKQQVDRARRHRLQDILGQMERPERGAYLLVPTQVTDEILEKYI</sequence>
<dbReference type="RefSeq" id="XP_067490399.1">
    <property type="nucleotide sequence ID" value="XM_067632095.1"/>
</dbReference>
<evidence type="ECO:0000259" key="5">
    <source>
        <dbReference type="Pfam" id="PF00082"/>
    </source>
</evidence>
<dbReference type="OrthoDB" id="5310085at2759"/>
<dbReference type="InterPro" id="IPR000209">
    <property type="entry name" value="Peptidase_S8/S53_dom"/>
</dbReference>
<proteinExistence type="inferred from homology"/>
<protein>
    <recommendedName>
        <fullName evidence="5">Peptidase S8/S53 domain-containing protein</fullName>
    </recommendedName>
</protein>
<dbReference type="EMBL" id="SAEB01000006">
    <property type="protein sequence ID" value="RVD84855.1"/>
    <property type="molecule type" value="Genomic_DNA"/>
</dbReference>
<evidence type="ECO:0000256" key="3">
    <source>
        <dbReference type="ARBA" id="ARBA00022801"/>
    </source>
</evidence>
<reference evidence="6 7" key="1">
    <citation type="submission" date="2019-01" db="EMBL/GenBank/DDBJ databases">
        <title>Intercellular communication is required for trap formation in the nematode-trapping fungus Duddingtonia flagrans.</title>
        <authorList>
            <person name="Youssar L."/>
            <person name="Wernet V."/>
            <person name="Hensel N."/>
            <person name="Hildebrandt H.-G."/>
            <person name="Fischer R."/>
        </authorList>
    </citation>
    <scope>NUCLEOTIDE SEQUENCE [LARGE SCALE GENOMIC DNA]</scope>
    <source>
        <strain evidence="6 7">CBS H-5679</strain>
    </source>
</reference>
<dbReference type="AlphaFoldDB" id="A0A437A194"/>
<evidence type="ECO:0000313" key="6">
    <source>
        <dbReference type="EMBL" id="RVD84855.1"/>
    </source>
</evidence>
<evidence type="ECO:0000256" key="2">
    <source>
        <dbReference type="ARBA" id="ARBA00022670"/>
    </source>
</evidence>
<dbReference type="InterPro" id="IPR050131">
    <property type="entry name" value="Peptidase_S8_subtilisin-like"/>
</dbReference>
<dbReference type="Proteomes" id="UP000283090">
    <property type="component" value="Unassembled WGS sequence"/>
</dbReference>
<evidence type="ECO:0000313" key="7">
    <source>
        <dbReference type="Proteomes" id="UP000283090"/>
    </source>
</evidence>
<dbReference type="GO" id="GO:0006508">
    <property type="term" value="P:proteolysis"/>
    <property type="evidence" value="ECO:0007669"/>
    <property type="project" value="UniProtKB-KW"/>
</dbReference>
<accession>A0A437A194</accession>
<dbReference type="Pfam" id="PF00082">
    <property type="entry name" value="Peptidase_S8"/>
    <property type="match status" value="1"/>
</dbReference>
<dbReference type="GO" id="GO:0004252">
    <property type="term" value="F:serine-type endopeptidase activity"/>
    <property type="evidence" value="ECO:0007669"/>
    <property type="project" value="InterPro"/>
</dbReference>
<evidence type="ECO:0000256" key="4">
    <source>
        <dbReference type="ARBA" id="ARBA00022825"/>
    </source>
</evidence>
<comment type="similarity">
    <text evidence="1">Belongs to the peptidase S8 family.</text>
</comment>